<evidence type="ECO:0000256" key="2">
    <source>
        <dbReference type="ARBA" id="ARBA00023125"/>
    </source>
</evidence>
<dbReference type="InterPro" id="IPR009057">
    <property type="entry name" value="Homeodomain-like_sf"/>
</dbReference>
<feature type="domain" description="Response regulatory" evidence="6">
    <location>
        <begin position="2"/>
        <end position="118"/>
    </location>
</feature>
<reference evidence="8" key="1">
    <citation type="journal article" date="2019" name="Int. J. Syst. Evol. Microbiol.">
        <title>The Global Catalogue of Microorganisms (GCM) 10K type strain sequencing project: providing services to taxonomists for standard genome sequencing and annotation.</title>
        <authorList>
            <consortium name="The Broad Institute Genomics Platform"/>
            <consortium name="The Broad Institute Genome Sequencing Center for Infectious Disease"/>
            <person name="Wu L."/>
            <person name="Ma J."/>
        </authorList>
    </citation>
    <scope>NUCLEOTIDE SEQUENCE [LARGE SCALE GENOMIC DNA]</scope>
    <source>
        <strain evidence="8">CGMCC 1.3240</strain>
    </source>
</reference>
<dbReference type="RefSeq" id="WP_379187933.1">
    <property type="nucleotide sequence ID" value="NZ_JBHSOW010000032.1"/>
</dbReference>
<keyword evidence="8" id="KW-1185">Reference proteome</keyword>
<dbReference type="Proteomes" id="UP001596047">
    <property type="component" value="Unassembled WGS sequence"/>
</dbReference>
<dbReference type="InterPro" id="IPR011006">
    <property type="entry name" value="CheY-like_superfamily"/>
</dbReference>
<name>A0ABW0VZ71_9BACL</name>
<feature type="modified residue" description="4-aspartylphosphate" evidence="4">
    <location>
        <position position="53"/>
    </location>
</feature>
<dbReference type="CDD" id="cd17536">
    <property type="entry name" value="REC_YesN-like"/>
    <property type="match status" value="1"/>
</dbReference>
<dbReference type="Gene3D" id="3.40.50.2300">
    <property type="match status" value="1"/>
</dbReference>
<dbReference type="PRINTS" id="PR00032">
    <property type="entry name" value="HTHARAC"/>
</dbReference>
<keyword evidence="4" id="KW-0597">Phosphoprotein</keyword>
<dbReference type="InterPro" id="IPR018060">
    <property type="entry name" value="HTH_AraC"/>
</dbReference>
<evidence type="ECO:0000256" key="3">
    <source>
        <dbReference type="ARBA" id="ARBA00023163"/>
    </source>
</evidence>
<comment type="caution">
    <text evidence="7">The sequence shown here is derived from an EMBL/GenBank/DDBJ whole genome shotgun (WGS) entry which is preliminary data.</text>
</comment>
<keyword evidence="3" id="KW-0804">Transcription</keyword>
<gene>
    <name evidence="7" type="ORF">ACFPYJ_09830</name>
</gene>
<evidence type="ECO:0000256" key="1">
    <source>
        <dbReference type="ARBA" id="ARBA00023015"/>
    </source>
</evidence>
<keyword evidence="1" id="KW-0805">Transcription regulation</keyword>
<evidence type="ECO:0000313" key="7">
    <source>
        <dbReference type="EMBL" id="MFC5649426.1"/>
    </source>
</evidence>
<dbReference type="Pfam" id="PF00072">
    <property type="entry name" value="Response_reg"/>
    <property type="match status" value="1"/>
</dbReference>
<dbReference type="PANTHER" id="PTHR43280:SF10">
    <property type="entry name" value="REGULATORY PROTEIN POCR"/>
    <property type="match status" value="1"/>
</dbReference>
<evidence type="ECO:0000256" key="4">
    <source>
        <dbReference type="PROSITE-ProRule" id="PRU00169"/>
    </source>
</evidence>
<evidence type="ECO:0000259" key="5">
    <source>
        <dbReference type="PROSITE" id="PS01124"/>
    </source>
</evidence>
<dbReference type="InterPro" id="IPR001789">
    <property type="entry name" value="Sig_transdc_resp-reg_receiver"/>
</dbReference>
<dbReference type="PANTHER" id="PTHR43280">
    <property type="entry name" value="ARAC-FAMILY TRANSCRIPTIONAL REGULATOR"/>
    <property type="match status" value="1"/>
</dbReference>
<dbReference type="InterPro" id="IPR020449">
    <property type="entry name" value="Tscrpt_reg_AraC-type_HTH"/>
</dbReference>
<dbReference type="PROSITE" id="PS50110">
    <property type="entry name" value="RESPONSE_REGULATORY"/>
    <property type="match status" value="1"/>
</dbReference>
<accession>A0ABW0VZ71</accession>
<dbReference type="EMBL" id="JBHSOW010000032">
    <property type="protein sequence ID" value="MFC5649426.1"/>
    <property type="molecule type" value="Genomic_DNA"/>
</dbReference>
<dbReference type="SUPFAM" id="SSF46689">
    <property type="entry name" value="Homeodomain-like"/>
    <property type="match status" value="2"/>
</dbReference>
<keyword evidence="2" id="KW-0238">DNA-binding</keyword>
<protein>
    <submittedName>
        <fullName evidence="7">Response regulator</fullName>
    </submittedName>
</protein>
<evidence type="ECO:0000259" key="6">
    <source>
        <dbReference type="PROSITE" id="PS50110"/>
    </source>
</evidence>
<sequence>MKILIVDDEPRHVRGMSNMISMMRPDAQILAAKDGIGALEIMRSDRPDVVLSDIQMPLMDGLAFLKQLEEEGIRTKVVMVSAYNLFEYAQTAIRHGAYDYLLKPVDSDKVEELLKRLELQLAAESKQQDESADMRQRLHMTTSAYRSRLLHLWLSGNLSDEERAELEALDIVKDANTVVLTELSFTQQVNKDRSICPPELVQQLEKVWSCFGQAHTFSLNTVLNNGVQLVTVVHPVSPIHEKRREIREALSSLREAWLSDGELIHGVGSNPDPLIHDIGVLYRAAQTAIAYTFHDCWSGTVFHDELLFPKRTVFRLDGERLFEALQEPGMDSVKAMCRSAFDELAAEGQTDPKLLKEYASLTLMKIKSRTRDVIDRHAGSVVTETAVMAIPNCAGYEQLIQLIAAGLGEVHQSLSDRKQDKSEMIMEKCLSWIQEHFMKDLTLEMAAEQFFFNASYFSTLIKSRTGKSFSDHITEARMRHAKELLAAGNLKIYEIAARCGYRDTKYFTRMFKKQTGLSPEAYKHISFSQTRNED</sequence>
<dbReference type="InterPro" id="IPR018062">
    <property type="entry name" value="HTH_AraC-typ_CS"/>
</dbReference>
<feature type="domain" description="HTH araC/xylS-type" evidence="5">
    <location>
        <begin position="427"/>
        <end position="525"/>
    </location>
</feature>
<dbReference type="SMART" id="SM00448">
    <property type="entry name" value="REC"/>
    <property type="match status" value="1"/>
</dbReference>
<evidence type="ECO:0000313" key="8">
    <source>
        <dbReference type="Proteomes" id="UP001596047"/>
    </source>
</evidence>
<dbReference type="PROSITE" id="PS01124">
    <property type="entry name" value="HTH_ARAC_FAMILY_2"/>
    <property type="match status" value="1"/>
</dbReference>
<dbReference type="SMART" id="SM00342">
    <property type="entry name" value="HTH_ARAC"/>
    <property type="match status" value="1"/>
</dbReference>
<organism evidence="7 8">
    <name type="scientific">Paenibacillus solisilvae</name>
    <dbReference type="NCBI Taxonomy" id="2486751"/>
    <lineage>
        <taxon>Bacteria</taxon>
        <taxon>Bacillati</taxon>
        <taxon>Bacillota</taxon>
        <taxon>Bacilli</taxon>
        <taxon>Bacillales</taxon>
        <taxon>Paenibacillaceae</taxon>
        <taxon>Paenibacillus</taxon>
    </lineage>
</organism>
<dbReference type="Gene3D" id="1.10.10.60">
    <property type="entry name" value="Homeodomain-like"/>
    <property type="match status" value="2"/>
</dbReference>
<dbReference type="Pfam" id="PF12833">
    <property type="entry name" value="HTH_18"/>
    <property type="match status" value="1"/>
</dbReference>
<dbReference type="SUPFAM" id="SSF52172">
    <property type="entry name" value="CheY-like"/>
    <property type="match status" value="1"/>
</dbReference>
<proteinExistence type="predicted"/>
<dbReference type="PROSITE" id="PS00041">
    <property type="entry name" value="HTH_ARAC_FAMILY_1"/>
    <property type="match status" value="1"/>
</dbReference>